<gene>
    <name evidence="7" type="ORF">PDIGIT_LOCUS7984</name>
</gene>
<evidence type="ECO:0000256" key="6">
    <source>
        <dbReference type="PIRNR" id="PIRNR028763"/>
    </source>
</evidence>
<organism evidence="7 8">
    <name type="scientific">Periconia digitata</name>
    <dbReference type="NCBI Taxonomy" id="1303443"/>
    <lineage>
        <taxon>Eukaryota</taxon>
        <taxon>Fungi</taxon>
        <taxon>Dikarya</taxon>
        <taxon>Ascomycota</taxon>
        <taxon>Pezizomycotina</taxon>
        <taxon>Dothideomycetes</taxon>
        <taxon>Pleosporomycetidae</taxon>
        <taxon>Pleosporales</taxon>
        <taxon>Massarineae</taxon>
        <taxon>Periconiaceae</taxon>
        <taxon>Periconia</taxon>
    </lineage>
</organism>
<dbReference type="SUPFAM" id="SSF46785">
    <property type="entry name" value="Winged helix' DNA-binding domain"/>
    <property type="match status" value="1"/>
</dbReference>
<dbReference type="GO" id="GO:0006383">
    <property type="term" value="P:transcription by RNA polymerase III"/>
    <property type="evidence" value="ECO:0007669"/>
    <property type="project" value="UniProtKB-UniRule"/>
</dbReference>
<keyword evidence="4 6" id="KW-0804">Transcription</keyword>
<protein>
    <recommendedName>
        <fullName evidence="6">DNA-directed RNA polymerase III subunit RPC6</fullName>
        <shortName evidence="6">RNA polymerase III subunit C6</shortName>
    </recommendedName>
</protein>
<comment type="subcellular location">
    <subcellularLocation>
        <location evidence="1 6">Nucleus</location>
    </subcellularLocation>
</comment>
<comment type="similarity">
    <text evidence="2 6">Belongs to the eukaryotic RPC34/RPC39 RNA polymerase subunit family.</text>
</comment>
<dbReference type="GO" id="GO:0005737">
    <property type="term" value="C:cytoplasm"/>
    <property type="evidence" value="ECO:0007669"/>
    <property type="project" value="UniProtKB-ARBA"/>
</dbReference>
<dbReference type="PANTHER" id="PTHR12780">
    <property type="entry name" value="RNA POLYMERASE III DNA DIRECTED , 39KD SUBUNIT-RELATED"/>
    <property type="match status" value="1"/>
</dbReference>
<evidence type="ECO:0000256" key="1">
    <source>
        <dbReference type="ARBA" id="ARBA00004123"/>
    </source>
</evidence>
<dbReference type="PIRSF" id="PIRSF028763">
    <property type="entry name" value="RNA_pol_Rpc34"/>
    <property type="match status" value="1"/>
</dbReference>
<dbReference type="OrthoDB" id="613763at2759"/>
<dbReference type="InterPro" id="IPR007832">
    <property type="entry name" value="RNA_pol_Rpc34"/>
</dbReference>
<dbReference type="InterPro" id="IPR036388">
    <property type="entry name" value="WH-like_DNA-bd_sf"/>
</dbReference>
<dbReference type="InterPro" id="IPR016049">
    <property type="entry name" value="RNA_pol_Rpc34-like"/>
</dbReference>
<sequence length="400" mass="44860">MLRLDINKKFEPLRSCVGMHKKLHDHYNFQIIFEMATEPSASATPVKQENGVASAAGTASRFDQLYDKCATSPPGTVFFQRDLSALQVADTMEELLGLINGLCAQHLLKQLLFDNEPCWKLRDRREAEKLRTLTPDEHVLYQHIDQAQNEGVWSKALRAKTNFAQPTLTKCLKSLESKDLVQSIMSVKFPARKMYLLKYLTPSEDIAGGLWQNNGDFDMAMIDELSNAARQKIEELTCVRVPAKWNNYQRSERAAAIAHKKAHVLGLRDIEDGAPVRPYKLPVHGSSTRLVYKSNPTYPTATTMAAWLNGTDVLKGKVARDVDMEQLLEMMVLDGRLEKASAISYRTALNINDTKTLNGFVDAPCGTCPVFDLCADDGDISARTCVYFGEWLGTESEEIY</sequence>
<name>A0A9W4XRJ5_9PLEO</name>
<dbReference type="Pfam" id="PF05158">
    <property type="entry name" value="RNA_pol_Rpc34"/>
    <property type="match status" value="1"/>
</dbReference>
<comment type="function">
    <text evidence="6">DNA-dependent RNA polymerase catalyzes the transcription of DNA into RNA using the four ribonucleoside triphosphates as substrates. Specific peripheric component of RNA polymerase III which synthesizes small RNAs, such as 5S rRNA and tRNAs.</text>
</comment>
<keyword evidence="3 6" id="KW-0240">DNA-directed RNA polymerase</keyword>
<keyword evidence="8" id="KW-1185">Reference proteome</keyword>
<reference evidence="7" key="1">
    <citation type="submission" date="2023-01" db="EMBL/GenBank/DDBJ databases">
        <authorList>
            <person name="Van Ghelder C."/>
            <person name="Rancurel C."/>
        </authorList>
    </citation>
    <scope>NUCLEOTIDE SEQUENCE</scope>
    <source>
        <strain evidence="7">CNCM I-4278</strain>
    </source>
</reference>
<dbReference type="Gene3D" id="1.10.10.10">
    <property type="entry name" value="Winged helix-like DNA-binding domain superfamily/Winged helix DNA-binding domain"/>
    <property type="match status" value="1"/>
</dbReference>
<evidence type="ECO:0000313" key="7">
    <source>
        <dbReference type="EMBL" id="CAI6334911.1"/>
    </source>
</evidence>
<dbReference type="GO" id="GO:0005654">
    <property type="term" value="C:nucleoplasm"/>
    <property type="evidence" value="ECO:0007669"/>
    <property type="project" value="UniProtKB-ARBA"/>
</dbReference>
<evidence type="ECO:0000256" key="3">
    <source>
        <dbReference type="ARBA" id="ARBA00022478"/>
    </source>
</evidence>
<dbReference type="EMBL" id="CAOQHR010000005">
    <property type="protein sequence ID" value="CAI6334911.1"/>
    <property type="molecule type" value="Genomic_DNA"/>
</dbReference>
<proteinExistence type="inferred from homology"/>
<keyword evidence="5 6" id="KW-0539">Nucleus</keyword>
<dbReference type="AlphaFoldDB" id="A0A9W4XRJ5"/>
<evidence type="ECO:0000256" key="5">
    <source>
        <dbReference type="ARBA" id="ARBA00023242"/>
    </source>
</evidence>
<dbReference type="GO" id="GO:0005666">
    <property type="term" value="C:RNA polymerase III complex"/>
    <property type="evidence" value="ECO:0007669"/>
    <property type="project" value="UniProtKB-UniRule"/>
</dbReference>
<comment type="caution">
    <text evidence="7">The sequence shown here is derived from an EMBL/GenBank/DDBJ whole genome shotgun (WGS) entry which is preliminary data.</text>
</comment>
<dbReference type="InterPro" id="IPR036390">
    <property type="entry name" value="WH_DNA-bd_sf"/>
</dbReference>
<dbReference type="Proteomes" id="UP001152607">
    <property type="component" value="Unassembled WGS sequence"/>
</dbReference>
<evidence type="ECO:0000256" key="2">
    <source>
        <dbReference type="ARBA" id="ARBA00011038"/>
    </source>
</evidence>
<evidence type="ECO:0000313" key="8">
    <source>
        <dbReference type="Proteomes" id="UP001152607"/>
    </source>
</evidence>
<evidence type="ECO:0000256" key="4">
    <source>
        <dbReference type="ARBA" id="ARBA00023163"/>
    </source>
</evidence>
<dbReference type="FunFam" id="1.10.10.10:FF:000116">
    <property type="entry name" value="DNA-directed RNA polymerase III subunit RPC6"/>
    <property type="match status" value="1"/>
</dbReference>
<accession>A0A9W4XRJ5</accession>